<feature type="compositionally biased region" description="Basic and acidic residues" evidence="1">
    <location>
        <begin position="462"/>
        <end position="471"/>
    </location>
</feature>
<reference evidence="3" key="1">
    <citation type="submission" date="2023-07" db="EMBL/GenBank/DDBJ databases">
        <title>A chromosome-level genome assembly of Lolium multiflorum.</title>
        <authorList>
            <person name="Chen Y."/>
            <person name="Copetti D."/>
            <person name="Kolliker R."/>
            <person name="Studer B."/>
        </authorList>
    </citation>
    <scope>NUCLEOTIDE SEQUENCE</scope>
    <source>
        <strain evidence="3">02402/16</strain>
        <tissue evidence="3">Leaf</tissue>
    </source>
</reference>
<feature type="region of interest" description="Disordered" evidence="1">
    <location>
        <begin position="203"/>
        <end position="225"/>
    </location>
</feature>
<feature type="domain" description="F-box" evidence="2">
    <location>
        <begin position="13"/>
        <end position="53"/>
    </location>
</feature>
<evidence type="ECO:0000259" key="2">
    <source>
        <dbReference type="SMART" id="SM00256"/>
    </source>
</evidence>
<dbReference type="SUPFAM" id="SSF81383">
    <property type="entry name" value="F-box domain"/>
    <property type="match status" value="1"/>
</dbReference>
<dbReference type="PANTHER" id="PTHR34591:SF33">
    <property type="entry name" value="F-BOX DOMAIN-CONTAINING PROTEIN"/>
    <property type="match status" value="1"/>
</dbReference>
<name>A0AAD8RH94_LOLMU</name>
<evidence type="ECO:0000256" key="1">
    <source>
        <dbReference type="SAM" id="MobiDB-lite"/>
    </source>
</evidence>
<dbReference type="SMART" id="SM00256">
    <property type="entry name" value="FBOX"/>
    <property type="match status" value="1"/>
</dbReference>
<dbReference type="InterPro" id="IPR001810">
    <property type="entry name" value="F-box_dom"/>
</dbReference>
<proteinExistence type="predicted"/>
<protein>
    <recommendedName>
        <fullName evidence="2">F-box domain-containing protein</fullName>
    </recommendedName>
</protein>
<accession>A0AAD8RH94</accession>
<dbReference type="Proteomes" id="UP001231189">
    <property type="component" value="Unassembled WGS sequence"/>
</dbReference>
<keyword evidence="4" id="KW-1185">Reference proteome</keyword>
<sequence length="582" mass="66688">MDGTDGNGNGFCFPRVVLLDILRRLPCRALAESRCVCRAWRNAVNAHNLLLPHFFPSGVFPGIFTNNFGCDDESSFFAPPASCSGRLGGAHNTHVFRRPLFRHHWANVFHYCNGLLLLGNYYNRFVCNPATIRWAHLPLPPEEKEYGKGMFLAFDPAMSLHYTVFLLPKGTTQPDVKERKKLENNEPQTWLEYVGHFDTSLPSESDVMPEESLMPSQQGEVSPPEKHQEIHVHMPADGEPKDKVISLLVFSSQTGNWASRQFVPGRYAPRHLYDMVTAPHPRGVKIWKAAEYWKGSLYVHCWNNIIMILRNSEGAYDMVQLPGKAYEDSEYECMTYVLPERSVLVSYERGVHYVVLDKFQLHVWTLTESHDGHVGWMPTHEADLTTHNPKIQQWIEPRVLWEAAETKEAVSLFEPCNTETIEYDGEDSQSNTTDDDGDDDEDEDSDGDDNNDYDDDDDHDYYDDNGHSEEGEPHEDEEGEFKSEEGSLYSWDSDKDNFIDQDETVTRLGDKKYGYYRILGLHPHKDVVLLQTQSGAAAYHFRTSRMQYLGRRLVRNPHQNGHGVNAAFPYRPCYVDTLPRAK</sequence>
<evidence type="ECO:0000313" key="4">
    <source>
        <dbReference type="Proteomes" id="UP001231189"/>
    </source>
</evidence>
<dbReference type="PANTHER" id="PTHR34591">
    <property type="entry name" value="OS03G0653100 PROTEIN-RELATED"/>
    <property type="match status" value="1"/>
</dbReference>
<dbReference type="EMBL" id="JAUUTY010000006">
    <property type="protein sequence ID" value="KAK1620917.1"/>
    <property type="molecule type" value="Genomic_DNA"/>
</dbReference>
<comment type="caution">
    <text evidence="3">The sequence shown here is derived from an EMBL/GenBank/DDBJ whole genome shotgun (WGS) entry which is preliminary data.</text>
</comment>
<feature type="region of interest" description="Disordered" evidence="1">
    <location>
        <begin position="411"/>
        <end position="495"/>
    </location>
</feature>
<feature type="compositionally biased region" description="Acidic residues" evidence="1">
    <location>
        <begin position="421"/>
        <end position="461"/>
    </location>
</feature>
<dbReference type="InterPro" id="IPR036047">
    <property type="entry name" value="F-box-like_dom_sf"/>
</dbReference>
<evidence type="ECO:0000313" key="3">
    <source>
        <dbReference type="EMBL" id="KAK1620917.1"/>
    </source>
</evidence>
<gene>
    <name evidence="3" type="ORF">QYE76_026434</name>
</gene>
<organism evidence="3 4">
    <name type="scientific">Lolium multiflorum</name>
    <name type="common">Italian ryegrass</name>
    <name type="synonym">Lolium perenne subsp. multiflorum</name>
    <dbReference type="NCBI Taxonomy" id="4521"/>
    <lineage>
        <taxon>Eukaryota</taxon>
        <taxon>Viridiplantae</taxon>
        <taxon>Streptophyta</taxon>
        <taxon>Embryophyta</taxon>
        <taxon>Tracheophyta</taxon>
        <taxon>Spermatophyta</taxon>
        <taxon>Magnoliopsida</taxon>
        <taxon>Liliopsida</taxon>
        <taxon>Poales</taxon>
        <taxon>Poaceae</taxon>
        <taxon>BOP clade</taxon>
        <taxon>Pooideae</taxon>
        <taxon>Poodae</taxon>
        <taxon>Poeae</taxon>
        <taxon>Poeae Chloroplast Group 2 (Poeae type)</taxon>
        <taxon>Loliodinae</taxon>
        <taxon>Loliinae</taxon>
        <taxon>Lolium</taxon>
    </lineage>
</organism>
<dbReference type="AlphaFoldDB" id="A0AAD8RH94"/>
<dbReference type="Pfam" id="PF00646">
    <property type="entry name" value="F-box"/>
    <property type="match status" value="1"/>
</dbReference>